<sequence>MLSILYLILLLPIICWAKSTTIGVDCIVMPAFPMFGRLQPSGSFVLTLVCPESEMDMPLNSPGDNGILYCDPNKQNYELSEVIVPECVPIRLAKSVHLPLLMVFTIDACVDNFADAVNLYINTYFPKFNNRGPPMEESTWSAPIVICDKNRVFKDGKEFQIDVQFSLVTPYRNSGDFQGFSQALEKFRETLILFRQREKLVGHWNGTRAMFMGFDIGMWSAYCKDVASSKGTILALHLVAACRGCSRSYYFSKVDDKCIQCGFNYYTEAPYAITCIQCPDESKWGFNRPEMLMLCYGRM</sequence>
<comment type="caution">
    <text evidence="2">The sequence shown here is derived from an EMBL/GenBank/DDBJ whole genome shotgun (WGS) entry which is preliminary data.</text>
</comment>
<proteinExistence type="predicted"/>
<evidence type="ECO:0008006" key="4">
    <source>
        <dbReference type="Google" id="ProtNLM"/>
    </source>
</evidence>
<keyword evidence="1" id="KW-0732">Signal</keyword>
<dbReference type="Proteomes" id="UP001233172">
    <property type="component" value="Unassembled WGS sequence"/>
</dbReference>
<dbReference type="AlphaFoldDB" id="A0AAD8BPZ2"/>
<keyword evidence="3" id="KW-1185">Reference proteome</keyword>
<gene>
    <name evidence="2" type="ORF">Bpfe_012950</name>
</gene>
<name>A0AAD8BPZ2_BIOPF</name>
<feature type="chain" id="PRO_5042075714" description="Tyrosine-protein kinase ephrin type A/B receptor-like domain-containing protein" evidence="1">
    <location>
        <begin position="18"/>
        <end position="299"/>
    </location>
</feature>
<feature type="signal peptide" evidence="1">
    <location>
        <begin position="1"/>
        <end position="17"/>
    </location>
</feature>
<accession>A0AAD8BPZ2</accession>
<evidence type="ECO:0000256" key="1">
    <source>
        <dbReference type="SAM" id="SignalP"/>
    </source>
</evidence>
<organism evidence="2 3">
    <name type="scientific">Biomphalaria pfeifferi</name>
    <name type="common">Bloodfluke planorb</name>
    <name type="synonym">Freshwater snail</name>
    <dbReference type="NCBI Taxonomy" id="112525"/>
    <lineage>
        <taxon>Eukaryota</taxon>
        <taxon>Metazoa</taxon>
        <taxon>Spiralia</taxon>
        <taxon>Lophotrochozoa</taxon>
        <taxon>Mollusca</taxon>
        <taxon>Gastropoda</taxon>
        <taxon>Heterobranchia</taxon>
        <taxon>Euthyneura</taxon>
        <taxon>Panpulmonata</taxon>
        <taxon>Hygrophila</taxon>
        <taxon>Lymnaeoidea</taxon>
        <taxon>Planorbidae</taxon>
        <taxon>Biomphalaria</taxon>
    </lineage>
</organism>
<reference evidence="2" key="1">
    <citation type="journal article" date="2023" name="PLoS Negl. Trop. Dis.">
        <title>A genome sequence for Biomphalaria pfeifferi, the major vector snail for the human-infecting parasite Schistosoma mansoni.</title>
        <authorList>
            <person name="Bu L."/>
            <person name="Lu L."/>
            <person name="Laidemitt M.R."/>
            <person name="Zhang S.M."/>
            <person name="Mutuku M."/>
            <person name="Mkoji G."/>
            <person name="Steinauer M."/>
            <person name="Loker E.S."/>
        </authorList>
    </citation>
    <scope>NUCLEOTIDE SEQUENCE</scope>
    <source>
        <strain evidence="2">KasaAsao</strain>
    </source>
</reference>
<evidence type="ECO:0000313" key="2">
    <source>
        <dbReference type="EMBL" id="KAK0057720.1"/>
    </source>
</evidence>
<protein>
    <recommendedName>
        <fullName evidence="4">Tyrosine-protein kinase ephrin type A/B receptor-like domain-containing protein</fullName>
    </recommendedName>
</protein>
<reference evidence="2" key="2">
    <citation type="submission" date="2023-04" db="EMBL/GenBank/DDBJ databases">
        <authorList>
            <person name="Bu L."/>
            <person name="Lu L."/>
            <person name="Laidemitt M.R."/>
            <person name="Zhang S.M."/>
            <person name="Mutuku M."/>
            <person name="Mkoji G."/>
            <person name="Steinauer M."/>
            <person name="Loker E.S."/>
        </authorList>
    </citation>
    <scope>NUCLEOTIDE SEQUENCE</scope>
    <source>
        <strain evidence="2">KasaAsao</strain>
        <tissue evidence="2">Whole Snail</tissue>
    </source>
</reference>
<evidence type="ECO:0000313" key="3">
    <source>
        <dbReference type="Proteomes" id="UP001233172"/>
    </source>
</evidence>
<dbReference type="EMBL" id="JASAOG010000053">
    <property type="protein sequence ID" value="KAK0057720.1"/>
    <property type="molecule type" value="Genomic_DNA"/>
</dbReference>